<comment type="caution">
    <text evidence="1">The sequence shown here is derived from an EMBL/GenBank/DDBJ whole genome shotgun (WGS) entry which is preliminary data.</text>
</comment>
<dbReference type="EMBL" id="JBHRTR010000034">
    <property type="protein sequence ID" value="MFC3229630.1"/>
    <property type="molecule type" value="Genomic_DNA"/>
</dbReference>
<organism evidence="1 2">
    <name type="scientific">Marinibaculum pumilum</name>
    <dbReference type="NCBI Taxonomy" id="1766165"/>
    <lineage>
        <taxon>Bacteria</taxon>
        <taxon>Pseudomonadati</taxon>
        <taxon>Pseudomonadota</taxon>
        <taxon>Alphaproteobacteria</taxon>
        <taxon>Rhodospirillales</taxon>
        <taxon>Rhodospirillaceae</taxon>
        <taxon>Marinibaculum</taxon>
    </lineage>
</organism>
<evidence type="ECO:0000313" key="2">
    <source>
        <dbReference type="Proteomes" id="UP001595528"/>
    </source>
</evidence>
<proteinExistence type="predicted"/>
<gene>
    <name evidence="1" type="ORF">ACFOGJ_20445</name>
</gene>
<keyword evidence="2" id="KW-1185">Reference proteome</keyword>
<evidence type="ECO:0000313" key="1">
    <source>
        <dbReference type="EMBL" id="MFC3229630.1"/>
    </source>
</evidence>
<dbReference type="RefSeq" id="WP_379904015.1">
    <property type="nucleotide sequence ID" value="NZ_JBHRTR010000034.1"/>
</dbReference>
<sequence>MTDIEHEYLRFRPHPMDVVEQLVVDQEWPFDRQGEDDLTVGVGGQFSEYQLWFSWRHELDALQFCCCFDMKVPTAKRREVHGLLAMINEKVSVGHFDIWPGEGVILFRHSLLLRGTGGATAEQIQDLVEIGLNESERFYPSFQYVVWGGKSPEDSLAAALLEPMGEA</sequence>
<dbReference type="InterPro" id="IPR019660">
    <property type="entry name" value="Put_sensory_transdc_reg_YbjN"/>
</dbReference>
<reference evidence="2" key="1">
    <citation type="journal article" date="2019" name="Int. J. Syst. Evol. Microbiol.">
        <title>The Global Catalogue of Microorganisms (GCM) 10K type strain sequencing project: providing services to taxonomists for standard genome sequencing and annotation.</title>
        <authorList>
            <consortium name="The Broad Institute Genomics Platform"/>
            <consortium name="The Broad Institute Genome Sequencing Center for Infectious Disease"/>
            <person name="Wu L."/>
            <person name="Ma J."/>
        </authorList>
    </citation>
    <scope>NUCLEOTIDE SEQUENCE [LARGE SCALE GENOMIC DNA]</scope>
    <source>
        <strain evidence="2">KCTC 42964</strain>
    </source>
</reference>
<name>A0ABV7L4M1_9PROT</name>
<accession>A0ABV7L4M1</accession>
<dbReference type="Proteomes" id="UP001595528">
    <property type="component" value="Unassembled WGS sequence"/>
</dbReference>
<dbReference type="CDD" id="cd17033">
    <property type="entry name" value="DR1245-like"/>
    <property type="match status" value="1"/>
</dbReference>
<dbReference type="Pfam" id="PF10722">
    <property type="entry name" value="YbjN"/>
    <property type="match status" value="1"/>
</dbReference>
<protein>
    <submittedName>
        <fullName evidence="1">YbjN domain-containing protein</fullName>
    </submittedName>
</protein>